<dbReference type="Proteomes" id="UP000774000">
    <property type="component" value="Unassembled WGS sequence"/>
</dbReference>
<evidence type="ECO:0000313" key="1">
    <source>
        <dbReference type="EMBL" id="MBM7558182.1"/>
    </source>
</evidence>
<name>A0A938XYS6_9FIRM</name>
<dbReference type="AlphaFoldDB" id="A0A938XYS6"/>
<dbReference type="EMBL" id="JAFBDQ010000032">
    <property type="protein sequence ID" value="MBM7558182.1"/>
    <property type="molecule type" value="Genomic_DNA"/>
</dbReference>
<accession>A0A938XYS6</accession>
<organism evidence="1 2">
    <name type="scientific">Halanaerobacter jeridensis</name>
    <dbReference type="NCBI Taxonomy" id="706427"/>
    <lineage>
        <taxon>Bacteria</taxon>
        <taxon>Bacillati</taxon>
        <taxon>Bacillota</taxon>
        <taxon>Clostridia</taxon>
        <taxon>Halanaerobiales</taxon>
        <taxon>Halobacteroidaceae</taxon>
        <taxon>Halanaerobacter</taxon>
    </lineage>
</organism>
<evidence type="ECO:0000313" key="2">
    <source>
        <dbReference type="Proteomes" id="UP000774000"/>
    </source>
</evidence>
<proteinExistence type="predicted"/>
<protein>
    <submittedName>
        <fullName evidence="1">Uncharacterized protein</fullName>
    </submittedName>
</protein>
<gene>
    <name evidence="1" type="ORF">JOC47_003052</name>
</gene>
<sequence>MNMLEYIESKKARNDLKDLLSSCDDNVQLKKLDKFPQVPKMFKYSSLNEFILADLQDNTLTATSPSEFNDLYDSSLHSNSYHKRKKRIDQLKESGKKLGYPIC</sequence>
<comment type="caution">
    <text evidence="1">The sequence shown here is derived from an EMBL/GenBank/DDBJ whole genome shotgun (WGS) entry which is preliminary data.</text>
</comment>
<dbReference type="RefSeq" id="WP_204703219.1">
    <property type="nucleotide sequence ID" value="NZ_JAFBDQ010000032.1"/>
</dbReference>
<reference evidence="1" key="1">
    <citation type="submission" date="2021-01" db="EMBL/GenBank/DDBJ databases">
        <title>Genomic Encyclopedia of Type Strains, Phase IV (KMG-IV): sequencing the most valuable type-strain genomes for metagenomic binning, comparative biology and taxonomic classification.</title>
        <authorList>
            <person name="Goeker M."/>
        </authorList>
    </citation>
    <scope>NUCLEOTIDE SEQUENCE</scope>
    <source>
        <strain evidence="1">DSM 23230</strain>
    </source>
</reference>
<keyword evidence="2" id="KW-1185">Reference proteome</keyword>